<dbReference type="AlphaFoldDB" id="A0A031LPK2"/>
<dbReference type="RefSeq" id="WP_048099439.1">
    <property type="nucleotide sequence ID" value="NZ_JFZT01000039.1"/>
</dbReference>
<dbReference type="InterPro" id="IPR041652">
    <property type="entry name" value="DUF5616"/>
</dbReference>
<dbReference type="OrthoDB" id="60095at2157"/>
<evidence type="ECO:0000313" key="3">
    <source>
        <dbReference type="EMBL" id="EZQ06916.1"/>
    </source>
</evidence>
<comment type="caution">
    <text evidence="3">The sequence shown here is derived from an EMBL/GenBank/DDBJ whole genome shotgun (WGS) entry which is preliminary data.</text>
</comment>
<evidence type="ECO:0000259" key="1">
    <source>
        <dbReference type="Pfam" id="PF04256"/>
    </source>
</evidence>
<dbReference type="PANTHER" id="PTHR42252">
    <property type="entry name" value="DUF5616 DOMAIN-CONTAINING PROTEIN"/>
    <property type="match status" value="1"/>
</dbReference>
<dbReference type="InterPro" id="IPR007368">
    <property type="entry name" value="DUF434"/>
</dbReference>
<evidence type="ECO:0000259" key="2">
    <source>
        <dbReference type="Pfam" id="PF18481"/>
    </source>
</evidence>
<feature type="domain" description="DUF434" evidence="1">
    <location>
        <begin position="7"/>
        <end position="61"/>
    </location>
</feature>
<dbReference type="STRING" id="1160895.CM19_05980"/>
<feature type="domain" description="DUF5616" evidence="2">
    <location>
        <begin position="68"/>
        <end position="189"/>
    </location>
</feature>
<keyword evidence="4" id="KW-1185">Reference proteome</keyword>
<dbReference type="Pfam" id="PF04256">
    <property type="entry name" value="DUF434"/>
    <property type="match status" value="1"/>
</dbReference>
<dbReference type="EMBL" id="JFZT01000039">
    <property type="protein sequence ID" value="EZQ06916.1"/>
    <property type="molecule type" value="Genomic_DNA"/>
</dbReference>
<organism evidence="3 4">
    <name type="scientific">Candidatus Acidianus copahuensis</name>
    <dbReference type="NCBI Taxonomy" id="1160895"/>
    <lineage>
        <taxon>Archaea</taxon>
        <taxon>Thermoproteota</taxon>
        <taxon>Thermoprotei</taxon>
        <taxon>Sulfolobales</taxon>
        <taxon>Sulfolobaceae</taxon>
        <taxon>Acidianus</taxon>
    </lineage>
</organism>
<dbReference type="Proteomes" id="UP000024332">
    <property type="component" value="Unassembled WGS sequence"/>
</dbReference>
<evidence type="ECO:0008006" key="5">
    <source>
        <dbReference type="Google" id="ProtNLM"/>
    </source>
</evidence>
<evidence type="ECO:0000313" key="4">
    <source>
        <dbReference type="Proteomes" id="UP000024332"/>
    </source>
</evidence>
<gene>
    <name evidence="3" type="ORF">CM19_05980</name>
</gene>
<dbReference type="PANTHER" id="PTHR42252:SF1">
    <property type="entry name" value="DUF434 DOMAIN-CONTAINING PROTEIN"/>
    <property type="match status" value="1"/>
</dbReference>
<proteinExistence type="predicted"/>
<reference evidence="3 4" key="1">
    <citation type="submission" date="2014-03" db="EMBL/GenBank/DDBJ databases">
        <title>Draft genome sequence of the novel thermoacidophilic archaea Acidianus copahuensis ALE1 strain, isolated from Copahue volcanic area in Neuquen Argentina.</title>
        <authorList>
            <person name="Urbieta M.S."/>
            <person name="Rascovan N."/>
            <person name="Castro C."/>
            <person name="Revale S."/>
            <person name="Giaveno M.A."/>
            <person name="Vazquez M.P."/>
            <person name="Donati E.R."/>
        </authorList>
    </citation>
    <scope>NUCLEOTIDE SEQUENCE [LARGE SCALE GENOMIC DNA]</scope>
    <source>
        <strain evidence="3 4">ALE1</strain>
    </source>
</reference>
<sequence length="207" mass="23626">MLLRRDLREAFSDYKYFLNRGYTRKIALEAVTSRYSLSSSEKLLLYRCTHSDKEIQDLRSKIIEHPDEILVDGYNVAITIINARDNDESFLCDDGFVRDLGLGKKKFDKRILDTLFLIAKYATDTKIKCEILLDAQISHSGEIASELRKRGVLANTAKTVDSLLIHSSIPISTNDFLVLNSAKIIYNLTLRVLEKLSVRLVKIPDDI</sequence>
<protein>
    <recommendedName>
        <fullName evidence="5">DUF434 domain-containing protein</fullName>
    </recommendedName>
</protein>
<name>A0A031LPK2_9CREN</name>
<accession>A0A031LPK2</accession>
<dbReference type="Pfam" id="PF18481">
    <property type="entry name" value="DUF5616"/>
    <property type="match status" value="1"/>
</dbReference>